<evidence type="ECO:0000256" key="14">
    <source>
        <dbReference type="ARBA" id="ARBA00077139"/>
    </source>
</evidence>
<dbReference type="InterPro" id="IPR003439">
    <property type="entry name" value="ABC_transporter-like_ATP-bd"/>
</dbReference>
<keyword evidence="7" id="KW-0406">Ion transport</keyword>
<dbReference type="Pfam" id="PF00005">
    <property type="entry name" value="ABC_tran"/>
    <property type="match status" value="1"/>
</dbReference>
<dbReference type="PROSITE" id="PS00211">
    <property type="entry name" value="ABC_TRANSPORTER_1"/>
    <property type="match status" value="1"/>
</dbReference>
<evidence type="ECO:0000256" key="5">
    <source>
        <dbReference type="ARBA" id="ARBA00022840"/>
    </source>
</evidence>
<evidence type="ECO:0000256" key="8">
    <source>
        <dbReference type="ARBA" id="ARBA00023136"/>
    </source>
</evidence>
<keyword evidence="5 17" id="KW-0067">ATP-binding</keyword>
<dbReference type="GO" id="GO:0005886">
    <property type="term" value="C:plasma membrane"/>
    <property type="evidence" value="ECO:0007669"/>
    <property type="project" value="UniProtKB-SubCell"/>
</dbReference>
<dbReference type="InterPro" id="IPR051535">
    <property type="entry name" value="Siderophore_ABC-ATPase"/>
</dbReference>
<evidence type="ECO:0000256" key="13">
    <source>
        <dbReference type="ARBA" id="ARBA00073649"/>
    </source>
</evidence>
<dbReference type="InterPro" id="IPR003593">
    <property type="entry name" value="AAA+_ATPase"/>
</dbReference>
<dbReference type="PANTHER" id="PTHR42771">
    <property type="entry name" value="IRON(3+)-HYDROXAMATE IMPORT ATP-BINDING PROTEIN FHUC"/>
    <property type="match status" value="1"/>
</dbReference>
<dbReference type="SMART" id="SM00382">
    <property type="entry name" value="AAA"/>
    <property type="match status" value="1"/>
</dbReference>
<feature type="domain" description="ABC transporter" evidence="16">
    <location>
        <begin position="28"/>
        <end position="266"/>
    </location>
</feature>
<evidence type="ECO:0000256" key="4">
    <source>
        <dbReference type="ARBA" id="ARBA00022741"/>
    </source>
</evidence>
<keyword evidence="2" id="KW-0813">Transport</keyword>
<evidence type="ECO:0000256" key="15">
    <source>
        <dbReference type="SAM" id="MobiDB-lite"/>
    </source>
</evidence>
<evidence type="ECO:0000256" key="1">
    <source>
        <dbReference type="ARBA" id="ARBA00004202"/>
    </source>
</evidence>
<comment type="subcellular location">
    <subcellularLocation>
        <location evidence="1">Cell membrane</location>
        <topology evidence="1">Peripheral membrane protein</topology>
    </subcellularLocation>
</comment>
<keyword evidence="18" id="KW-1185">Reference proteome</keyword>
<evidence type="ECO:0000256" key="6">
    <source>
        <dbReference type="ARBA" id="ARBA00023004"/>
    </source>
</evidence>
<dbReference type="OrthoDB" id="24644at2157"/>
<dbReference type="FunFam" id="3.40.50.300:FF:000134">
    <property type="entry name" value="Iron-enterobactin ABC transporter ATP-binding protein"/>
    <property type="match status" value="1"/>
</dbReference>
<evidence type="ECO:0000256" key="12">
    <source>
        <dbReference type="ARBA" id="ARBA00066387"/>
    </source>
</evidence>
<dbReference type="InterPro" id="IPR017871">
    <property type="entry name" value="ABC_transporter-like_CS"/>
</dbReference>
<reference evidence="17 18" key="1">
    <citation type="submission" date="2021-03" db="EMBL/GenBank/DDBJ databases">
        <title>Genomic Encyclopedia of Type Strains, Phase IV (KMG-IV): sequencing the most valuable type-strain genomes for metagenomic binning, comparative biology and taxonomic classification.</title>
        <authorList>
            <person name="Goeker M."/>
        </authorList>
    </citation>
    <scope>NUCLEOTIDE SEQUENCE [LARGE SCALE GENOMIC DNA]</scope>
    <source>
        <strain evidence="17 18">DSM 12287</strain>
    </source>
</reference>
<evidence type="ECO:0000313" key="18">
    <source>
        <dbReference type="Proteomes" id="UP000770586"/>
    </source>
</evidence>
<dbReference type="CDD" id="cd03214">
    <property type="entry name" value="ABC_Iron-Siderophores_B12_Hemin"/>
    <property type="match status" value="1"/>
</dbReference>
<dbReference type="GO" id="GO:0005524">
    <property type="term" value="F:ATP binding"/>
    <property type="evidence" value="ECO:0007669"/>
    <property type="project" value="UniProtKB-KW"/>
</dbReference>
<proteinExistence type="predicted"/>
<dbReference type="GO" id="GO:0006811">
    <property type="term" value="P:monoatomic ion transport"/>
    <property type="evidence" value="ECO:0007669"/>
    <property type="project" value="UniProtKB-KW"/>
</dbReference>
<evidence type="ECO:0000313" key="17">
    <source>
        <dbReference type="EMBL" id="MBP1902838.1"/>
    </source>
</evidence>
<sequence>MSNTTQTHGTDTVDSSTEREHTESDIVVSADDLSLAYPSSDGVVVACDDLRIPRGQITALIGPNGSGKSTLLKSLSNHLKPRSGTVSLDGRTVQEYDRKAFARRLSRLSQENDSPGDISVEDLVYHGRYPYRGFFEGVSDEDKDAVERAIDLAGVNHLRDSSVKDLSGGQKQLVWMAVVLAQETDVLLLDEPTTFLDLKHQLQVMETIHRLNERREITVVVVLHDIEQAAHNADHLFALQDGTIEARGKPNDVVTEAFLQDVFEIEADVQYKPALRIHPQRPLPDE</sequence>
<evidence type="ECO:0000256" key="11">
    <source>
        <dbReference type="ARBA" id="ARBA00064420"/>
    </source>
</evidence>
<organism evidence="17 18">
    <name type="scientific">Halorubrum trapanicum</name>
    <dbReference type="NCBI Taxonomy" id="29284"/>
    <lineage>
        <taxon>Archaea</taxon>
        <taxon>Methanobacteriati</taxon>
        <taxon>Methanobacteriota</taxon>
        <taxon>Stenosarchaea group</taxon>
        <taxon>Halobacteria</taxon>
        <taxon>Halobacteriales</taxon>
        <taxon>Haloferacaceae</taxon>
        <taxon>Halorubrum</taxon>
    </lineage>
</organism>
<evidence type="ECO:0000256" key="2">
    <source>
        <dbReference type="ARBA" id="ARBA00022448"/>
    </source>
</evidence>
<dbReference type="Gene3D" id="3.40.50.300">
    <property type="entry name" value="P-loop containing nucleotide triphosphate hydrolases"/>
    <property type="match status" value="1"/>
</dbReference>
<evidence type="ECO:0000256" key="3">
    <source>
        <dbReference type="ARBA" id="ARBA00022475"/>
    </source>
</evidence>
<gene>
    <name evidence="17" type="ORF">J2744_002540</name>
</gene>
<keyword evidence="8" id="KW-0472">Membrane</keyword>
<dbReference type="GO" id="GO:0015420">
    <property type="term" value="F:ABC-type vitamin B12 transporter activity"/>
    <property type="evidence" value="ECO:0007669"/>
    <property type="project" value="UniProtKB-EC"/>
</dbReference>
<dbReference type="PANTHER" id="PTHR42771:SF2">
    <property type="entry name" value="IRON(3+)-HYDROXAMATE IMPORT ATP-BINDING PROTEIN FHUC"/>
    <property type="match status" value="1"/>
</dbReference>
<dbReference type="RefSeq" id="WP_210113687.1">
    <property type="nucleotide sequence ID" value="NZ_BAAADX010000009.1"/>
</dbReference>
<feature type="region of interest" description="Disordered" evidence="15">
    <location>
        <begin position="1"/>
        <end position="24"/>
    </location>
</feature>
<keyword evidence="3" id="KW-1003">Cell membrane</keyword>
<dbReference type="PROSITE" id="PS50893">
    <property type="entry name" value="ABC_TRANSPORTER_2"/>
    <property type="match status" value="1"/>
</dbReference>
<dbReference type="InterPro" id="IPR027417">
    <property type="entry name" value="P-loop_NTPase"/>
</dbReference>
<evidence type="ECO:0000256" key="7">
    <source>
        <dbReference type="ARBA" id="ARBA00023065"/>
    </source>
</evidence>
<accession>A0A8J7RAW4</accession>
<evidence type="ECO:0000256" key="9">
    <source>
        <dbReference type="ARBA" id="ARBA00050590"/>
    </source>
</evidence>
<dbReference type="Proteomes" id="UP000770586">
    <property type="component" value="Unassembled WGS sequence"/>
</dbReference>
<dbReference type="EC" id="7.6.2.8" evidence="12"/>
<dbReference type="SUPFAM" id="SSF52540">
    <property type="entry name" value="P-loop containing nucleoside triphosphate hydrolases"/>
    <property type="match status" value="1"/>
</dbReference>
<keyword evidence="6" id="KW-0408">Iron</keyword>
<dbReference type="AlphaFoldDB" id="A0A8J7RAW4"/>
<comment type="function">
    <text evidence="10">Required for corrinoid utilization. Probably part of the ABC transporter complex BtuCDF involved in cobalamin (vitamin B12) import. Probably responsible for energy coupling to the transport system.</text>
</comment>
<evidence type="ECO:0000256" key="10">
    <source>
        <dbReference type="ARBA" id="ARBA00058960"/>
    </source>
</evidence>
<protein>
    <recommendedName>
        <fullName evidence="13">Cobalamin import ATP-binding protein BtuD</fullName>
        <ecNumber evidence="12">7.6.2.8</ecNumber>
    </recommendedName>
    <alternativeName>
        <fullName evidence="14">Vitamin B12-transporting ATPase</fullName>
    </alternativeName>
</protein>
<comment type="subunit">
    <text evidence="11">The complex is composed of two ATP-binding proteins (BtuD), two transmembrane proteins (BtuC) and a solute-binding protein (BtuF).</text>
</comment>
<comment type="catalytic activity">
    <reaction evidence="9">
        <text>an R-cob(III)alamin(out) + ATP + H2O = an R-cob(III)alamin(in) + ADP + phosphate + H(+)</text>
        <dbReference type="Rhea" id="RHEA:17873"/>
        <dbReference type="ChEBI" id="CHEBI:15377"/>
        <dbReference type="ChEBI" id="CHEBI:15378"/>
        <dbReference type="ChEBI" id="CHEBI:30616"/>
        <dbReference type="ChEBI" id="CHEBI:43474"/>
        <dbReference type="ChEBI" id="CHEBI:140785"/>
        <dbReference type="ChEBI" id="CHEBI:456216"/>
        <dbReference type="EC" id="7.6.2.8"/>
    </reaction>
</comment>
<dbReference type="GO" id="GO:0016887">
    <property type="term" value="F:ATP hydrolysis activity"/>
    <property type="evidence" value="ECO:0007669"/>
    <property type="project" value="InterPro"/>
</dbReference>
<keyword evidence="4" id="KW-0547">Nucleotide-binding</keyword>
<name>A0A8J7RAW4_9EURY</name>
<feature type="compositionally biased region" description="Polar residues" evidence="15">
    <location>
        <begin position="1"/>
        <end position="15"/>
    </location>
</feature>
<evidence type="ECO:0000259" key="16">
    <source>
        <dbReference type="PROSITE" id="PS50893"/>
    </source>
</evidence>
<comment type="caution">
    <text evidence="17">The sequence shown here is derived from an EMBL/GenBank/DDBJ whole genome shotgun (WGS) entry which is preliminary data.</text>
</comment>
<dbReference type="EMBL" id="JAGGKE010000012">
    <property type="protein sequence ID" value="MBP1902838.1"/>
    <property type="molecule type" value="Genomic_DNA"/>
</dbReference>